<comment type="caution">
    <text evidence="6">The sequence shown here is derived from an EMBL/GenBank/DDBJ whole genome shotgun (WGS) entry which is preliminary data.</text>
</comment>
<dbReference type="PANTHER" id="PTHR46743">
    <property type="entry name" value="TEICHOIC ACIDS EXPORT ATP-BINDING PROTEIN TAGH"/>
    <property type="match status" value="1"/>
</dbReference>
<gene>
    <name evidence="6" type="ORF">EUA98_11900</name>
</gene>
<evidence type="ECO:0000313" key="6">
    <source>
        <dbReference type="EMBL" id="RYV50749.1"/>
    </source>
</evidence>
<evidence type="ECO:0000256" key="1">
    <source>
        <dbReference type="ARBA" id="ARBA00005417"/>
    </source>
</evidence>
<dbReference type="InterPro" id="IPR027417">
    <property type="entry name" value="P-loop_NTPase"/>
</dbReference>
<dbReference type="InterPro" id="IPR015860">
    <property type="entry name" value="ABC_transpr_TagH-like"/>
</dbReference>
<dbReference type="SMART" id="SM00382">
    <property type="entry name" value="AAA"/>
    <property type="match status" value="1"/>
</dbReference>
<dbReference type="Proteomes" id="UP000293764">
    <property type="component" value="Unassembled WGS sequence"/>
</dbReference>
<dbReference type="Pfam" id="PF00005">
    <property type="entry name" value="ABC_tran"/>
    <property type="match status" value="1"/>
</dbReference>
<accession>A0A4Q5MYK3</accession>
<dbReference type="InterPro" id="IPR003439">
    <property type="entry name" value="ABC_transporter-like_ATP-bd"/>
</dbReference>
<evidence type="ECO:0000256" key="2">
    <source>
        <dbReference type="ARBA" id="ARBA00022448"/>
    </source>
</evidence>
<dbReference type="GO" id="GO:0005524">
    <property type="term" value="F:ATP binding"/>
    <property type="evidence" value="ECO:0007669"/>
    <property type="project" value="UniProtKB-KW"/>
</dbReference>
<reference evidence="6 7" key="1">
    <citation type="submission" date="2019-01" db="EMBL/GenBank/DDBJ databases">
        <title>Novel species of Cellulomonas.</title>
        <authorList>
            <person name="Liu Q."/>
            <person name="Xin Y.-H."/>
        </authorList>
    </citation>
    <scope>NUCLEOTIDE SEQUENCE [LARGE SCALE GENOMIC DNA]</scope>
    <source>
        <strain evidence="6 7">HLT2-17</strain>
    </source>
</reference>
<dbReference type="GO" id="GO:0016020">
    <property type="term" value="C:membrane"/>
    <property type="evidence" value="ECO:0007669"/>
    <property type="project" value="InterPro"/>
</dbReference>
<dbReference type="InterPro" id="IPR050683">
    <property type="entry name" value="Bact_Polysacc_Export_ATP-bd"/>
</dbReference>
<dbReference type="InterPro" id="IPR003593">
    <property type="entry name" value="AAA+_ATPase"/>
</dbReference>
<dbReference type="RefSeq" id="WP_130102909.1">
    <property type="nucleotide sequence ID" value="NZ_SDWW01000027.1"/>
</dbReference>
<keyword evidence="2" id="KW-0813">Transport</keyword>
<dbReference type="AlphaFoldDB" id="A0A4Q5MYK3"/>
<dbReference type="GO" id="GO:0140359">
    <property type="term" value="F:ABC-type transporter activity"/>
    <property type="evidence" value="ECO:0007669"/>
    <property type="project" value="InterPro"/>
</dbReference>
<protein>
    <submittedName>
        <fullName evidence="6">ATP-binding cassette domain-containing protein</fullName>
    </submittedName>
</protein>
<evidence type="ECO:0000256" key="3">
    <source>
        <dbReference type="ARBA" id="ARBA00022741"/>
    </source>
</evidence>
<dbReference type="SUPFAM" id="SSF52540">
    <property type="entry name" value="P-loop containing nucleoside triphosphate hydrolases"/>
    <property type="match status" value="1"/>
</dbReference>
<evidence type="ECO:0000313" key="7">
    <source>
        <dbReference type="Proteomes" id="UP000293764"/>
    </source>
</evidence>
<proteinExistence type="inferred from homology"/>
<dbReference type="Gene3D" id="3.40.50.300">
    <property type="entry name" value="P-loop containing nucleotide triphosphate hydrolases"/>
    <property type="match status" value="1"/>
</dbReference>
<organism evidence="6 7">
    <name type="scientific">Pengzhenrongella frigida</name>
    <dbReference type="NCBI Taxonomy" id="1259133"/>
    <lineage>
        <taxon>Bacteria</taxon>
        <taxon>Bacillati</taxon>
        <taxon>Actinomycetota</taxon>
        <taxon>Actinomycetes</taxon>
        <taxon>Micrococcales</taxon>
        <taxon>Pengzhenrongella</taxon>
    </lineage>
</organism>
<dbReference type="GO" id="GO:0016887">
    <property type="term" value="F:ATP hydrolysis activity"/>
    <property type="evidence" value="ECO:0007669"/>
    <property type="project" value="InterPro"/>
</dbReference>
<name>A0A4Q5MYK3_9MICO</name>
<sequence>MSASAASAIVASGLGKSYRIALSGDRPTTAVEAMVKRMRNPVRRNAYESFDALEDLTFEIPWGEAVGIIGRNGAGKSTLLKVLTRITAPTRGRVELAGRIGSLLEVGTGFHPELTGRENIFLNGALLGMGRKEIQRRFGEIVDFSGVGKFLDTPVKRYSSGMYVRLAFAVAAHLDTEILAIDEVLAVGDAEFQAKSLAKLRDVATDGRTVLFVSHQVQTVTALCTSAIYLDRGRLAYHGDVPKALELYRSSFEKFALEQQDPDRRPGSGELRALAVEMGEDQFEPHAEKSVVIHLGKAPDLVGQYFVSCHINDLNGSVIAQCDSRLVGGWFDASREHTVRLTMRTPWLKPGRYTVDVFVCKTGVLDAWEGAAAFEVLPHNPYPELAGDEATGNGLVLADFGYESE</sequence>
<dbReference type="EMBL" id="SDWW01000027">
    <property type="protein sequence ID" value="RYV50749.1"/>
    <property type="molecule type" value="Genomic_DNA"/>
</dbReference>
<dbReference type="PANTHER" id="PTHR46743:SF2">
    <property type="entry name" value="TEICHOIC ACIDS EXPORT ATP-BINDING PROTEIN TAGH"/>
    <property type="match status" value="1"/>
</dbReference>
<dbReference type="CDD" id="cd03220">
    <property type="entry name" value="ABC_KpsT_Wzt"/>
    <property type="match status" value="1"/>
</dbReference>
<dbReference type="PROSITE" id="PS50893">
    <property type="entry name" value="ABC_TRANSPORTER_2"/>
    <property type="match status" value="1"/>
</dbReference>
<keyword evidence="3" id="KW-0547">Nucleotide-binding</keyword>
<evidence type="ECO:0000256" key="4">
    <source>
        <dbReference type="ARBA" id="ARBA00022840"/>
    </source>
</evidence>
<keyword evidence="7" id="KW-1185">Reference proteome</keyword>
<feature type="domain" description="ABC transporter" evidence="5">
    <location>
        <begin position="36"/>
        <end position="257"/>
    </location>
</feature>
<evidence type="ECO:0000259" key="5">
    <source>
        <dbReference type="PROSITE" id="PS50893"/>
    </source>
</evidence>
<keyword evidence="4 6" id="KW-0067">ATP-binding</keyword>
<comment type="similarity">
    <text evidence="1">Belongs to the ABC transporter superfamily.</text>
</comment>
<dbReference type="OrthoDB" id="9778870at2"/>